<dbReference type="Gene3D" id="2.70.130.10">
    <property type="entry name" value="Mannose-6-phosphate receptor binding domain"/>
    <property type="match status" value="1"/>
</dbReference>
<dbReference type="GO" id="GO:0000139">
    <property type="term" value="C:Golgi membrane"/>
    <property type="evidence" value="ECO:0007669"/>
    <property type="project" value="UniProtKB-SubCell"/>
</dbReference>
<dbReference type="PANTHER" id="PTHR15071">
    <property type="entry name" value="MANNOSE-6-PHOSPHATE RECEPTOR FAMILY MEMBER"/>
    <property type="match status" value="1"/>
</dbReference>
<evidence type="ECO:0000256" key="12">
    <source>
        <dbReference type="ARBA" id="ARBA00023006"/>
    </source>
</evidence>
<dbReference type="GO" id="GO:0015031">
    <property type="term" value="P:protein transport"/>
    <property type="evidence" value="ECO:0007669"/>
    <property type="project" value="UniProtKB-KW"/>
</dbReference>
<dbReference type="AlphaFoldDB" id="A0A9W8DUX8"/>
<evidence type="ECO:0000313" key="22">
    <source>
        <dbReference type="EMBL" id="KAJ1919746.1"/>
    </source>
</evidence>
<evidence type="ECO:0000256" key="8">
    <source>
        <dbReference type="ARBA" id="ARBA00022692"/>
    </source>
</evidence>
<comment type="caution">
    <text evidence="22">The sequence shown here is derived from an EMBL/GenBank/DDBJ whole genome shotgun (WGS) entry which is preliminary data.</text>
</comment>
<dbReference type="PANTHER" id="PTHR15071:SF13">
    <property type="entry name" value="AUTOPHAGY-RELATED PROTEIN 27"/>
    <property type="match status" value="1"/>
</dbReference>
<feature type="domain" description="MRH" evidence="21">
    <location>
        <begin position="32"/>
        <end position="194"/>
    </location>
</feature>
<dbReference type="GO" id="GO:0006914">
    <property type="term" value="P:autophagy"/>
    <property type="evidence" value="ECO:0007669"/>
    <property type="project" value="UniProtKB-KW"/>
</dbReference>
<accession>A0A9W8DUX8</accession>
<keyword evidence="23" id="KW-1185">Reference proteome</keyword>
<evidence type="ECO:0000259" key="21">
    <source>
        <dbReference type="PROSITE" id="PS51914"/>
    </source>
</evidence>
<comment type="similarity">
    <text evidence="5">Belongs to the ATG27 family.</text>
</comment>
<keyword evidence="10" id="KW-0653">Protein transport</keyword>
<keyword evidence="12" id="KW-0072">Autophagy</keyword>
<evidence type="ECO:0000256" key="17">
    <source>
        <dbReference type="ARBA" id="ARBA00023329"/>
    </source>
</evidence>
<dbReference type="Pfam" id="PF09451">
    <property type="entry name" value="ATG27"/>
    <property type="match status" value="1"/>
</dbReference>
<protein>
    <recommendedName>
        <fullName evidence="6">Autophagy-related protein 27</fullName>
    </recommendedName>
</protein>
<evidence type="ECO:0000256" key="18">
    <source>
        <dbReference type="SAM" id="MobiDB-lite"/>
    </source>
</evidence>
<dbReference type="GO" id="GO:0034045">
    <property type="term" value="C:phagophore assembly site membrane"/>
    <property type="evidence" value="ECO:0007669"/>
    <property type="project" value="UniProtKB-SubCell"/>
</dbReference>
<evidence type="ECO:0000256" key="3">
    <source>
        <dbReference type="ARBA" id="ARBA00004472"/>
    </source>
</evidence>
<evidence type="ECO:0000256" key="6">
    <source>
        <dbReference type="ARBA" id="ARBA00013776"/>
    </source>
</evidence>
<evidence type="ECO:0000256" key="11">
    <source>
        <dbReference type="ARBA" id="ARBA00022989"/>
    </source>
</evidence>
<evidence type="ECO:0000256" key="19">
    <source>
        <dbReference type="SAM" id="Phobius"/>
    </source>
</evidence>
<keyword evidence="16" id="KW-1015">Disulfide bond</keyword>
<keyword evidence="15 19" id="KW-0472">Membrane</keyword>
<evidence type="ECO:0000256" key="7">
    <source>
        <dbReference type="ARBA" id="ARBA00022448"/>
    </source>
</evidence>
<feature type="chain" id="PRO_5040937308" description="Autophagy-related protein 27" evidence="20">
    <location>
        <begin position="30"/>
        <end position="284"/>
    </location>
</feature>
<dbReference type="InterPro" id="IPR009011">
    <property type="entry name" value="Man6P_isomerase_rcpt-bd_dom_sf"/>
</dbReference>
<dbReference type="SUPFAM" id="SSF50911">
    <property type="entry name" value="Mannose 6-phosphate receptor domain"/>
    <property type="match status" value="1"/>
</dbReference>
<proteinExistence type="inferred from homology"/>
<keyword evidence="9 20" id="KW-0732">Signal</keyword>
<dbReference type="InterPro" id="IPR018939">
    <property type="entry name" value="Autophagy-rel_prot_27"/>
</dbReference>
<name>A0A9W8DUX8_9FUNG</name>
<evidence type="ECO:0000256" key="4">
    <source>
        <dbReference type="ARBA" id="ARBA00004614"/>
    </source>
</evidence>
<evidence type="ECO:0000256" key="1">
    <source>
        <dbReference type="ARBA" id="ARBA00004304"/>
    </source>
</evidence>
<organism evidence="22 23">
    <name type="scientific">Mycoemilia scoparia</name>
    <dbReference type="NCBI Taxonomy" id="417184"/>
    <lineage>
        <taxon>Eukaryota</taxon>
        <taxon>Fungi</taxon>
        <taxon>Fungi incertae sedis</taxon>
        <taxon>Zoopagomycota</taxon>
        <taxon>Kickxellomycotina</taxon>
        <taxon>Kickxellomycetes</taxon>
        <taxon>Kickxellales</taxon>
        <taxon>Kickxellaceae</taxon>
        <taxon>Mycoemilia</taxon>
    </lineage>
</organism>
<dbReference type="EMBL" id="JANBPU010000022">
    <property type="protein sequence ID" value="KAJ1919746.1"/>
    <property type="molecule type" value="Genomic_DNA"/>
</dbReference>
<evidence type="ECO:0000256" key="14">
    <source>
        <dbReference type="ARBA" id="ARBA00023128"/>
    </source>
</evidence>
<comment type="subcellular location">
    <subcellularLocation>
        <location evidence="2">Cytoplasmic vesicle membrane</location>
        <topology evidence="2">Single-pass type I membrane protein</topology>
    </subcellularLocation>
    <subcellularLocation>
        <location evidence="4">Golgi apparatus membrane</location>
        <topology evidence="4">Single-pass type I membrane protein</topology>
    </subcellularLocation>
    <subcellularLocation>
        <location evidence="1">Mitochondrion membrane</location>
        <topology evidence="1">Single-pass membrane protein</topology>
    </subcellularLocation>
    <subcellularLocation>
        <location evidence="3">Preautophagosomal structure membrane</location>
        <topology evidence="3">Single-pass type I membrane protein</topology>
    </subcellularLocation>
</comment>
<keyword evidence="17" id="KW-0968">Cytoplasmic vesicle</keyword>
<evidence type="ECO:0000256" key="10">
    <source>
        <dbReference type="ARBA" id="ARBA00022927"/>
    </source>
</evidence>
<dbReference type="GO" id="GO:0030659">
    <property type="term" value="C:cytoplasmic vesicle membrane"/>
    <property type="evidence" value="ECO:0007669"/>
    <property type="project" value="UniProtKB-SubCell"/>
</dbReference>
<gene>
    <name evidence="22" type="primary">ATG27</name>
    <name evidence="22" type="ORF">H4219_001775</name>
</gene>
<keyword evidence="13" id="KW-0333">Golgi apparatus</keyword>
<evidence type="ECO:0000256" key="2">
    <source>
        <dbReference type="ARBA" id="ARBA00004358"/>
    </source>
</evidence>
<keyword evidence="7" id="KW-0813">Transport</keyword>
<evidence type="ECO:0000256" key="5">
    <source>
        <dbReference type="ARBA" id="ARBA00005363"/>
    </source>
</evidence>
<evidence type="ECO:0000313" key="23">
    <source>
        <dbReference type="Proteomes" id="UP001150538"/>
    </source>
</evidence>
<keyword evidence="14" id="KW-0496">Mitochondrion</keyword>
<sequence length="284" mass="31689">MYIPLKPKGASTILLVAIVGISLISNAAGADFDCKNIKIGNFNFNLSPLNKEYRLSSKVYTPPTYTNTDILINPCGPLKVDTSLPAIDRCEDNTWICRKVTNYKQDRPLVIEVGTMAGGQKSSAPHFATDQATEQKPSEFHWKMDGTTVEGNQWSTDILFKCDTNGKNDDNPSIRQYENGHLKLEWSVPAACASESGTTPDKDKKPDNDKKPDSDNSGSGDGFFSTLFTLIFVCLIIYFGVGMVYNYLSNGYQFWREFPYLCVDFGRYVWDRVSGRNRGGYSVV</sequence>
<keyword evidence="8 19" id="KW-0812">Transmembrane</keyword>
<dbReference type="InterPro" id="IPR044865">
    <property type="entry name" value="MRH_dom"/>
</dbReference>
<feature type="region of interest" description="Disordered" evidence="18">
    <location>
        <begin position="193"/>
        <end position="217"/>
    </location>
</feature>
<evidence type="ECO:0000256" key="16">
    <source>
        <dbReference type="ARBA" id="ARBA00023157"/>
    </source>
</evidence>
<dbReference type="Proteomes" id="UP001150538">
    <property type="component" value="Unassembled WGS sequence"/>
</dbReference>
<evidence type="ECO:0000256" key="20">
    <source>
        <dbReference type="SAM" id="SignalP"/>
    </source>
</evidence>
<reference evidence="22" key="1">
    <citation type="submission" date="2022-07" db="EMBL/GenBank/DDBJ databases">
        <title>Phylogenomic reconstructions and comparative analyses of Kickxellomycotina fungi.</title>
        <authorList>
            <person name="Reynolds N.K."/>
            <person name="Stajich J.E."/>
            <person name="Barry K."/>
            <person name="Grigoriev I.V."/>
            <person name="Crous P."/>
            <person name="Smith M.E."/>
        </authorList>
    </citation>
    <scope>NUCLEOTIDE SEQUENCE</scope>
    <source>
        <strain evidence="22">NBRC 100468</strain>
    </source>
</reference>
<keyword evidence="11 19" id="KW-1133">Transmembrane helix</keyword>
<feature type="signal peptide" evidence="20">
    <location>
        <begin position="1"/>
        <end position="29"/>
    </location>
</feature>
<feature type="transmembrane region" description="Helical" evidence="19">
    <location>
        <begin position="223"/>
        <end position="248"/>
    </location>
</feature>
<evidence type="ECO:0000256" key="9">
    <source>
        <dbReference type="ARBA" id="ARBA00022729"/>
    </source>
</evidence>
<evidence type="ECO:0000256" key="13">
    <source>
        <dbReference type="ARBA" id="ARBA00023034"/>
    </source>
</evidence>
<evidence type="ECO:0000256" key="15">
    <source>
        <dbReference type="ARBA" id="ARBA00023136"/>
    </source>
</evidence>
<dbReference type="PROSITE" id="PS51914">
    <property type="entry name" value="MRH"/>
    <property type="match status" value="1"/>
</dbReference>
<dbReference type="OrthoDB" id="29460at2759"/>
<dbReference type="GO" id="GO:0031966">
    <property type="term" value="C:mitochondrial membrane"/>
    <property type="evidence" value="ECO:0007669"/>
    <property type="project" value="UniProtKB-SubCell"/>
</dbReference>
<feature type="compositionally biased region" description="Basic and acidic residues" evidence="18">
    <location>
        <begin position="200"/>
        <end position="214"/>
    </location>
</feature>